<evidence type="ECO:0000313" key="9">
    <source>
        <dbReference type="EMBL" id="SDT86107.1"/>
    </source>
</evidence>
<dbReference type="Pfam" id="PF03060">
    <property type="entry name" value="NMO"/>
    <property type="match status" value="1"/>
</dbReference>
<dbReference type="InterPro" id="IPR057326">
    <property type="entry name" value="KR_dom"/>
</dbReference>
<dbReference type="SUPFAM" id="SSF51412">
    <property type="entry name" value="Inosine monophosphate dehydrogenase (IMPDH)"/>
    <property type="match status" value="2"/>
</dbReference>
<dbReference type="InterPro" id="IPR014030">
    <property type="entry name" value="Ketoacyl_synth_N"/>
</dbReference>
<dbReference type="SMART" id="SM00825">
    <property type="entry name" value="PKS_KS"/>
    <property type="match status" value="1"/>
</dbReference>
<feature type="compositionally biased region" description="Low complexity" evidence="5">
    <location>
        <begin position="2863"/>
        <end position="2887"/>
    </location>
</feature>
<dbReference type="PROSITE" id="PS52004">
    <property type="entry name" value="KS3_2"/>
    <property type="match status" value="3"/>
</dbReference>
<reference evidence="10" key="1">
    <citation type="submission" date="2016-10" db="EMBL/GenBank/DDBJ databases">
        <authorList>
            <person name="Varghese N."/>
            <person name="Submissions S."/>
        </authorList>
    </citation>
    <scope>NUCLEOTIDE SEQUENCE [LARGE SCALE GENOMIC DNA]</scope>
    <source>
        <strain evidence="10">DSM 3384</strain>
    </source>
</reference>
<dbReference type="InterPro" id="IPR014043">
    <property type="entry name" value="Acyl_transferase_dom"/>
</dbReference>
<keyword evidence="1" id="KW-0596">Phosphopantetheine</keyword>
<feature type="domain" description="Carrier" evidence="6">
    <location>
        <begin position="3009"/>
        <end position="3085"/>
    </location>
</feature>
<keyword evidence="3 9" id="KW-0808">Transferase</keyword>
<dbReference type="InterPro" id="IPR020841">
    <property type="entry name" value="PKS_Beta-ketoAc_synthase_dom"/>
</dbReference>
<dbReference type="GO" id="GO:0006633">
    <property type="term" value="P:fatty acid biosynthetic process"/>
    <property type="evidence" value="ECO:0007669"/>
    <property type="project" value="InterPro"/>
</dbReference>
<feature type="region of interest" description="N-terminal hotdog fold" evidence="4">
    <location>
        <begin position="3645"/>
        <end position="3775"/>
    </location>
</feature>
<dbReference type="InterPro" id="IPR013968">
    <property type="entry name" value="PKS_KR"/>
</dbReference>
<dbReference type="SUPFAM" id="SSF53901">
    <property type="entry name" value="Thiolase-like"/>
    <property type="match status" value="5"/>
</dbReference>
<dbReference type="Gene3D" id="3.40.47.10">
    <property type="match status" value="4"/>
</dbReference>
<dbReference type="PROSITE" id="PS50075">
    <property type="entry name" value="CARRIER"/>
    <property type="match status" value="4"/>
</dbReference>
<evidence type="ECO:0000256" key="3">
    <source>
        <dbReference type="ARBA" id="ARBA00022679"/>
    </source>
</evidence>
<feature type="domain" description="Ketosynthase family 3 (KS3)" evidence="7">
    <location>
        <begin position="2060"/>
        <end position="2567"/>
    </location>
</feature>
<keyword evidence="10" id="KW-1185">Reference proteome</keyword>
<dbReference type="GO" id="GO:0071770">
    <property type="term" value="P:DIM/DIP cell wall layer assembly"/>
    <property type="evidence" value="ECO:0007669"/>
    <property type="project" value="TreeGrafter"/>
</dbReference>
<dbReference type="Proteomes" id="UP000199608">
    <property type="component" value="Unassembled WGS sequence"/>
</dbReference>
<dbReference type="InterPro" id="IPR018201">
    <property type="entry name" value="Ketoacyl_synth_AS"/>
</dbReference>
<dbReference type="SUPFAM" id="SSF51735">
    <property type="entry name" value="NAD(P)-binding Rossmann-fold domains"/>
    <property type="match status" value="1"/>
</dbReference>
<dbReference type="Pfam" id="PF21394">
    <property type="entry name" value="Beta-ketacyl_N"/>
    <property type="match status" value="1"/>
</dbReference>
<dbReference type="PROSITE" id="PS52019">
    <property type="entry name" value="PKS_MFAS_DH"/>
    <property type="match status" value="1"/>
</dbReference>
<dbReference type="PANTHER" id="PTHR43775:SF37">
    <property type="entry name" value="SI:DKEY-61P9.11"/>
    <property type="match status" value="1"/>
</dbReference>
<dbReference type="Gene3D" id="3.30.70.250">
    <property type="entry name" value="Malonyl-CoA ACP transacylase, ACP-binding"/>
    <property type="match status" value="1"/>
</dbReference>
<dbReference type="InterPro" id="IPR016035">
    <property type="entry name" value="Acyl_Trfase/lysoPLipase"/>
</dbReference>
<feature type="compositionally biased region" description="Polar residues" evidence="5">
    <location>
        <begin position="2967"/>
        <end position="2992"/>
    </location>
</feature>
<dbReference type="Gene3D" id="3.10.129.110">
    <property type="entry name" value="Polyketide synthase dehydratase"/>
    <property type="match status" value="1"/>
</dbReference>
<dbReference type="Pfam" id="PF00550">
    <property type="entry name" value="PP-binding"/>
    <property type="match status" value="4"/>
</dbReference>
<dbReference type="SUPFAM" id="SSF52151">
    <property type="entry name" value="FabD/lysophospholipase-like"/>
    <property type="match status" value="1"/>
</dbReference>
<dbReference type="InterPro" id="IPR016039">
    <property type="entry name" value="Thiolase-like"/>
</dbReference>
<feature type="domain" description="Ketosynthase family 3 (KS3)" evidence="7">
    <location>
        <begin position="1175"/>
        <end position="1623"/>
    </location>
</feature>
<dbReference type="Pfam" id="PF00109">
    <property type="entry name" value="ketoacyl-synt"/>
    <property type="match status" value="3"/>
</dbReference>
<dbReference type="SMART" id="SM00822">
    <property type="entry name" value="PKS_KR"/>
    <property type="match status" value="1"/>
</dbReference>
<feature type="region of interest" description="Disordered" evidence="5">
    <location>
        <begin position="2853"/>
        <end position="2891"/>
    </location>
</feature>
<dbReference type="InterPro" id="IPR042104">
    <property type="entry name" value="PKS_dehydratase_sf"/>
</dbReference>
<name>A0A1H2DTC8_9BACT</name>
<dbReference type="InterPro" id="IPR049551">
    <property type="entry name" value="PKS_DH_C"/>
</dbReference>
<dbReference type="InterPro" id="IPR036736">
    <property type="entry name" value="ACP-like_sf"/>
</dbReference>
<gene>
    <name evidence="9" type="ORF">SAMN04487931_102156</name>
</gene>
<feature type="domain" description="Carrier" evidence="6">
    <location>
        <begin position="2659"/>
        <end position="2735"/>
    </location>
</feature>
<accession>A0A1H2DTC8</accession>
<dbReference type="InterPro" id="IPR001227">
    <property type="entry name" value="Ac_transferase_dom_sf"/>
</dbReference>
<dbReference type="CDD" id="cd08953">
    <property type="entry name" value="KR_2_SDR_x"/>
    <property type="match status" value="1"/>
</dbReference>
<keyword evidence="2" id="KW-0597">Phosphoprotein</keyword>
<dbReference type="InterPro" id="IPR049900">
    <property type="entry name" value="PKS_mFAS_DH"/>
</dbReference>
<dbReference type="RefSeq" id="WP_092230362.1">
    <property type="nucleotide sequence ID" value="NZ_FNLL01000002.1"/>
</dbReference>
<dbReference type="PANTHER" id="PTHR43775">
    <property type="entry name" value="FATTY ACID SYNTHASE"/>
    <property type="match status" value="1"/>
</dbReference>
<dbReference type="GO" id="GO:0005737">
    <property type="term" value="C:cytoplasm"/>
    <property type="evidence" value="ECO:0007669"/>
    <property type="project" value="TreeGrafter"/>
</dbReference>
<dbReference type="InterPro" id="IPR036291">
    <property type="entry name" value="NAD(P)-bd_dom_sf"/>
</dbReference>
<organism evidence="9 10">
    <name type="scientific">Desulfobacula phenolica</name>
    <dbReference type="NCBI Taxonomy" id="90732"/>
    <lineage>
        <taxon>Bacteria</taxon>
        <taxon>Pseudomonadati</taxon>
        <taxon>Thermodesulfobacteriota</taxon>
        <taxon>Desulfobacteria</taxon>
        <taxon>Desulfobacterales</taxon>
        <taxon>Desulfobacteraceae</taxon>
        <taxon>Desulfobacula</taxon>
    </lineage>
</organism>
<dbReference type="EMBL" id="FNLL01000002">
    <property type="protein sequence ID" value="SDT86107.1"/>
    <property type="molecule type" value="Genomic_DNA"/>
</dbReference>
<evidence type="ECO:0000256" key="1">
    <source>
        <dbReference type="ARBA" id="ARBA00022450"/>
    </source>
</evidence>
<dbReference type="SUPFAM" id="SSF47336">
    <property type="entry name" value="ACP-like"/>
    <property type="match status" value="4"/>
</dbReference>
<feature type="region of interest" description="C-terminal hotdog fold" evidence="4">
    <location>
        <begin position="3790"/>
        <end position="3936"/>
    </location>
</feature>
<dbReference type="InterPro" id="IPR050091">
    <property type="entry name" value="PKS_NRPS_Biosynth_Enz"/>
</dbReference>
<sequence>MIRRILNSRLPLMVYNPVKVFDIKYFIEIFNAGALPVFDTEFIPHDEILQNARLLSREKLSFGIRLSNHDTDLIEKIKHLQMVNLDLLVCPISKDDTPADFSNFADTKIVLEIKDININDKIKSVDPHAIVLKGNEAGGMVSKYSSFILMQWYLKNSGLPLFIHGGVGKYTAAGMFAAGVSGLVMDSQFLMTDEAPVSDNFKKLLGMVDESDSTDITVDGSDIYRVFAKLGTKIVKDLKLKAVEFADDPQGRKKLYELIEDNMTAFDKTDVQFIQSLFYLGQDGIFAKDFIKESSCLGDIISSLFKTIGENLNFIDEFDPVKPDSAFAEAQGTKFPLIQGPMANISDSSDFANKVLEQGALPFFAVGSLPEQLADDMLKDGARKVDNFGAGLVGIEAFNPSVKQHLDMVKKYKVPYALFAGGIPSQVAELEKAGTKTYLHTPSISMMENALKSGCKRFIFEGGEAGGHVGTLSSMVLWEAAIAALINKEYDLSDLYLVFAGGISTCFASFFVSGFASFLAAKGAKIGIQVGTAYLFADEIVETKCIKSQYRDIILKENETMVIGKSLGLASRTAPTEFARMMVENEARMIKDKESLEIRKRAFEKRNIGSLLIGAKGFIPDFKNPGPEHYTWFEDDEHKEKGNFLVGDSLAFFDRSVTIKQIHDKYFEAKSTLYQNVNFLEIFSSRKNKINDEIAVVGIGCTLPHAHDPDSLWENILTKKYSISRMPEERFDHDLYYDPDRSAEDKTYTTLAGHIDDFEFDLERFGYAEEKAKKLSRSQKMVLQTAYKAVENAGLLGENNQLICDDPSRTAVIVATCLSNELGNNLQLKYWYPELVSMMEKTDEYQVLSDEEKLSVKQTLLEGMEGENPGYDPVHGMLLNIEASRIARHLGIRGVNYIVDAACASSVTALDAGIGELLCGDHDQVIVGGVNTHLAPESFIGFAKMGTLSSVGSYPFDERASGFILGEGSVIFVLKRMKDAIRDKNRIFGVINSIGSSSDGKGKAIAAPNPAGQVLSVQRCFENIRPGIKPEDIGFIEAHGTSTTIGDQAELETLNSVYKNAGAGISSIKSQIGHLLGCAGSAGILKALLTVNKGMLPPNGQFETLSKNHNLKESSLFIVKDAKEWTSDGKTSRKAAVSSYGFGGINYHIVVEQMTQAYKSVPRDIFTDTDYDFNDDRIVVAGLGVFLPGAKNTKEFWEKLESGKKQLSDIPASHFDNDAYSNLDKKSPYWLPKVNAGVVKDYKFNNLKYRMPPMMVKSIERGQIFGLEAANEALESSGLLDQLSAANKVGTILGTIAGERQSKNIIRVRKHFVGNLIKNCSKIDSDAGTRLSEQLVESIRNAFPENNEDTTPGLLSNIISGRIANYFGLNGANYVIDASCASSFIAMRNAARNLKHKDLDFVLAGGVDCNLYPAVLMAFKRLGLLSEGDCNFFDSRADGYVMGEGAAIHLMTTYKKAREYDMQILGEINDCAVRSSVPDHLLSPSEKTFVSTINETYHKSSIRKQDIQHLDLFAFSNIFGDIVEKQVVENCFDHEMHCGNVKPQFGYFKAANPAVAMAKLMLMNHKGKILPDFNYESEHSILNDSKILKPADRIKVRTKGQPFRFASNVNGIGGNHCHMIMSTLPAVLEKEQPAIDVEFKAAAEDDIVLIDHAYSADKRGQKLRMVALLSGQGAQRSRMMKELFEKDAHIRMVMEKGERIFVEQRGYSLLDMMFGTDDAINSTQNTQPAVFLSSAAVYSRLSQEGFSPDYFIGHSVGEYTALFCSGMLGFEDAMRLIIKRSDLMYDSTLKVPGKIMVVFKNEKETEHLIRKSFVSNIYITNKNSEKQTAVSGKAEEIEKFCAFLTQQEVFYKKLNLTGAFHTPLLKDASDKLRAYLDTITFNETRFGRIISNTIAGPYPERRAEVKDLLARQIISPVEFIKSIEHVYASGRTHFIEIGPSRLLVNLLKNINIGEYDTAVSVDAKIGEVKSFDACRKYLADCNSIFETKSVPAVEPKSLPVVEPKLAVKSKEELPQIEMSEDFESFKLNNSKLVDQILFKEYQRQQRENAIEAIERYNFNTNRILISGVSVGLPGKTRRVFASDNFDAILNGENFIDSLTIEEQEKITDKNIIKLYKQPDGNARFVQITKTEDVIHLAGQLGYFDLTDEYGIKEQYDITMGMGIAAGIEALKDANIPLVMQYKKVKDGKTMIPNGFALPEDMQEETGVIITSLWPNGETLMSEMEKYFYEKLFLKPYEEFENIYYFLMEKIKDLEIKERLTDWFFKAKARKRSDFDTYKFDRNFLANACPLGSAHLAQIIKAKGPNTLVSSACASTTLAIGIAEDWIRVGRCKRVLVVGGENATSTNQNQWVGSGFLALGAATIKKRVSEAAKPFDEDRNGTILGSGAVGLVIESETCAKKRGMNGQCEILGTHIANSAYHTYNIDVPHMSHEMDKFITKVEQQNGMRKKDYADKLLFMSHETYTPARGGSADAEVTALETTFAEHLNSICISNTKGFTGHTLGAAVEDVVLVKALQKRKAPPIANLKKIPEHFKKLSFSGQDKIDSEYGLHLAAGFGSHFAFMFVKRVEENVVKGNDRYQAWLKKITGSENPELKIIDNTLCAVAGGEALPSLTKKTRKVESPGIQAVPAKPTIAVPAAVVAQTAAQIDANPVAVPGQAAIFTAIKTIIAEQTGYTVDMLENDLDLEADLGIDTVKQVEIFGNIASRFGFSVPDDLKLRDLNTIDKLGEYVETKAGMSAANSAAVTPDVIQSDLVKSDTVKSESRPLQNAKVPSNAVAMIRDVIAEQTGYTVDMLEDDLDLEADLGIDTVKQVEIFAKISSTFGFSVPDDLKLRDLNTIAKLADYVHTRIGTDVTGQNKTEPDPSGQTQPGQSQPEKGGAKAKAAAAQSPSNVVDTVREVIAEQTGYTTDMLEDDLDLEADLGIDTVKQVEIFAKVSSNFGFSVPDDLKLRDLNTIAKLAEYVQSRTSGAGESASGENISGENISGEVQTQEKSSEAIRVADDAPAKEEDAIFIVKQVISAQTGYTQDMLEDDLDLEADLGIDTVKQVEIFAKVASHFGFSVPDDLKLRDLNTIAKLADYIKDRSGKAQAPQAEPAVLSAGDDASQAKQILTPSKADDEFPDPASPIKRLIVRACESDIPQLADKDFKDKKIIVSLDSNGFAKEIIKKIQQKQGEVITIGAKDADFAFDLTDVKATEKRVEEFKKAYPQINGFIHLAPLDSYFDAKGDLDEDLNTTIKSFFVMIKSLFENLDQKETLIGTISFDSVVFPYMEECGDIHPLFAGLSGLMKTVNKELSDTMVKVVDFSYKNPKKSVDKITDLFLNELLSDDTQVEVGYKNKKRYVISMKPSIADKTQQIISDNDTMLVTGGAGGITYEIIKKVVTKYKTNLIILDINDIYSTDQKYLDKASTQPELMALLKADMPGVKPVEIKRALDRLMRVRQSIDNIETLQSMGVSVEYNCVDVTDADAVKATVDKYDRIDGVFHAAGMEMSQFIPKKELWSFELVVDVKVKGMRNLLAAFQDRDYKYFFTFSSVTARFGNEGQADYTAANDFLGKTLFRQKQLHPERTYKVYAWTAWGGVGMATNPTVKMVLEERGIQFLPMDQGVKFFMADLLDTTESEMVFSGLDYSFDKDGILGDPADIAFPFLDTPVEKTDTGMTYSRVLDIERDLFLHDHTMDGVPLFLGATGIETMAEVAGSLSEDKALFVELSDFQIPYGIKLLKQRPKELLISGKREQDGLFDCRITSVFKNPNGVVMGDPKLHYEGKYRFAQKPLKTKKIKLPEFKPVSWKGDLETLVYNPKRLFMFGLFNTITDINSFDGTTLVTTVQDNSNKEFFKGVKNPNFVAAPILVDAMFQTGGLLEFFTSSRTVLPYKIKSFKFYKDVEKHMKYFCITRKTDSGEETNTYDLTLVDEKGVVFIEVDSFEMVKLNRLDSEDQIADQLEFSFSEEKVDSTVR</sequence>
<feature type="active site" description="Proton donor; for dehydratase activity" evidence="4">
    <location>
        <position position="3853"/>
    </location>
</feature>
<dbReference type="CDD" id="cd00833">
    <property type="entry name" value="PKS"/>
    <property type="match status" value="2"/>
</dbReference>
<proteinExistence type="predicted"/>
<feature type="domain" description="Carrier" evidence="6">
    <location>
        <begin position="2891"/>
        <end position="2967"/>
    </location>
</feature>
<dbReference type="Gene3D" id="1.10.1200.10">
    <property type="entry name" value="ACP-like"/>
    <property type="match status" value="4"/>
</dbReference>
<dbReference type="Pfam" id="PF08659">
    <property type="entry name" value="KR"/>
    <property type="match status" value="1"/>
</dbReference>
<feature type="region of interest" description="Disordered" evidence="5">
    <location>
        <begin position="2967"/>
        <end position="2997"/>
    </location>
</feature>
<dbReference type="Pfam" id="PF14765">
    <property type="entry name" value="PS-DH"/>
    <property type="match status" value="1"/>
</dbReference>
<evidence type="ECO:0000259" key="6">
    <source>
        <dbReference type="PROSITE" id="PS50075"/>
    </source>
</evidence>
<evidence type="ECO:0000256" key="5">
    <source>
        <dbReference type="SAM" id="MobiDB-lite"/>
    </source>
</evidence>
<dbReference type="GO" id="GO:0004312">
    <property type="term" value="F:fatty acid synthase activity"/>
    <property type="evidence" value="ECO:0007669"/>
    <property type="project" value="TreeGrafter"/>
</dbReference>
<dbReference type="GO" id="GO:0004315">
    <property type="term" value="F:3-oxoacyl-[acyl-carrier-protein] synthase activity"/>
    <property type="evidence" value="ECO:0007669"/>
    <property type="project" value="InterPro"/>
</dbReference>
<dbReference type="Gene3D" id="3.20.20.70">
    <property type="entry name" value="Aldolase class I"/>
    <property type="match status" value="2"/>
</dbReference>
<evidence type="ECO:0000313" key="10">
    <source>
        <dbReference type="Proteomes" id="UP000199608"/>
    </source>
</evidence>
<evidence type="ECO:0000256" key="2">
    <source>
        <dbReference type="ARBA" id="ARBA00022553"/>
    </source>
</evidence>
<dbReference type="SMART" id="SM00827">
    <property type="entry name" value="PKS_AT"/>
    <property type="match status" value="1"/>
</dbReference>
<evidence type="ECO:0000259" key="7">
    <source>
        <dbReference type="PROSITE" id="PS52004"/>
    </source>
</evidence>
<dbReference type="InterPro" id="IPR014031">
    <property type="entry name" value="Ketoacyl_synth_C"/>
</dbReference>
<dbReference type="InterPro" id="IPR013785">
    <property type="entry name" value="Aldolase_TIM"/>
</dbReference>
<evidence type="ECO:0000259" key="8">
    <source>
        <dbReference type="PROSITE" id="PS52019"/>
    </source>
</evidence>
<dbReference type="Pfam" id="PF02801">
    <property type="entry name" value="Ketoacyl-synt_C"/>
    <property type="match status" value="3"/>
</dbReference>
<dbReference type="GO" id="GO:0005886">
    <property type="term" value="C:plasma membrane"/>
    <property type="evidence" value="ECO:0007669"/>
    <property type="project" value="TreeGrafter"/>
</dbReference>
<evidence type="ECO:0000256" key="4">
    <source>
        <dbReference type="PROSITE-ProRule" id="PRU01363"/>
    </source>
</evidence>
<feature type="domain" description="Carrier" evidence="6">
    <location>
        <begin position="2774"/>
        <end position="2850"/>
    </location>
</feature>
<dbReference type="Gene3D" id="3.40.50.720">
    <property type="entry name" value="NAD(P)-binding Rossmann-like Domain"/>
    <property type="match status" value="1"/>
</dbReference>
<feature type="active site" description="Proton acceptor; for dehydratase activity" evidence="4">
    <location>
        <position position="3676"/>
    </location>
</feature>
<protein>
    <submittedName>
        <fullName evidence="9">Acyl transferase domain-containing protein</fullName>
    </submittedName>
</protein>
<feature type="domain" description="Ketosynthase family 3 (KS3)" evidence="7">
    <location>
        <begin position="691"/>
        <end position="1153"/>
    </location>
</feature>
<dbReference type="Pfam" id="PF00698">
    <property type="entry name" value="Acyl_transf_1"/>
    <property type="match status" value="1"/>
</dbReference>
<dbReference type="PROSITE" id="PS00606">
    <property type="entry name" value="KS3_1"/>
    <property type="match status" value="2"/>
</dbReference>
<dbReference type="InterPro" id="IPR009081">
    <property type="entry name" value="PP-bd_ACP"/>
</dbReference>
<feature type="domain" description="PKS/mFAS DH" evidence="8">
    <location>
        <begin position="3645"/>
        <end position="3936"/>
    </location>
</feature>
<dbReference type="InterPro" id="IPR049490">
    <property type="entry name" value="C883_1060-like_KR_N"/>
</dbReference>
<dbReference type="Gene3D" id="3.40.366.10">
    <property type="entry name" value="Malonyl-Coenzyme A Acyl Carrier Protein, domain 2"/>
    <property type="match status" value="1"/>
</dbReference>